<evidence type="ECO:0000313" key="1">
    <source>
        <dbReference type="EMBL" id="CAI4004601.1"/>
    </source>
</evidence>
<dbReference type="EMBL" id="CAMXCT030003455">
    <property type="protein sequence ID" value="CAL4791913.1"/>
    <property type="molecule type" value="Genomic_DNA"/>
</dbReference>
<comment type="caution">
    <text evidence="1">The sequence shown here is derived from an EMBL/GenBank/DDBJ whole genome shotgun (WGS) entry which is preliminary data.</text>
</comment>
<evidence type="ECO:0000313" key="4">
    <source>
        <dbReference type="Proteomes" id="UP001152797"/>
    </source>
</evidence>
<dbReference type="EMBL" id="CAMXCT020003455">
    <property type="protein sequence ID" value="CAL1157976.1"/>
    <property type="molecule type" value="Genomic_DNA"/>
</dbReference>
<dbReference type="Proteomes" id="UP001152797">
    <property type="component" value="Unassembled WGS sequence"/>
</dbReference>
<name>A0A9P1G9F3_9DINO</name>
<evidence type="ECO:0000313" key="3">
    <source>
        <dbReference type="EMBL" id="CAL4791913.1"/>
    </source>
</evidence>
<evidence type="ECO:0000313" key="2">
    <source>
        <dbReference type="EMBL" id="CAL1157976.1"/>
    </source>
</evidence>
<gene>
    <name evidence="1" type="ORF">C1SCF055_LOCUS30378</name>
</gene>
<keyword evidence="4" id="KW-1185">Reference proteome</keyword>
<reference evidence="1" key="1">
    <citation type="submission" date="2022-10" db="EMBL/GenBank/DDBJ databases">
        <authorList>
            <person name="Chen Y."/>
            <person name="Dougan E. K."/>
            <person name="Chan C."/>
            <person name="Rhodes N."/>
            <person name="Thang M."/>
        </authorList>
    </citation>
    <scope>NUCLEOTIDE SEQUENCE</scope>
</reference>
<reference evidence="2" key="2">
    <citation type="submission" date="2024-04" db="EMBL/GenBank/DDBJ databases">
        <authorList>
            <person name="Chen Y."/>
            <person name="Shah S."/>
            <person name="Dougan E. K."/>
            <person name="Thang M."/>
            <person name="Chan C."/>
        </authorList>
    </citation>
    <scope>NUCLEOTIDE SEQUENCE [LARGE SCALE GENOMIC DNA]</scope>
</reference>
<proteinExistence type="predicted"/>
<protein>
    <submittedName>
        <fullName evidence="3">Ubiquitin-like domain-containing protein</fullName>
    </submittedName>
</protein>
<sequence length="187" mass="21102">MAYHESEMTQDIRENGLPIDFFFRCNYCIALIGQDKPVFMGHDRSYCSASCRRRGRSLLYTNLRSMQLDGLMETKKPSSESGTSALSTAWSESSISSRPKSDRPSGPLGWVISKVFNVISNRLPESLNVLQKSSLVQSASSALLQRLGHGSSFQRLLGYLPQVDSLQRLDDEEDLEESDLSWWISRQ</sequence>
<dbReference type="EMBL" id="CAMXCT010003455">
    <property type="protein sequence ID" value="CAI4004601.1"/>
    <property type="molecule type" value="Genomic_DNA"/>
</dbReference>
<dbReference type="AlphaFoldDB" id="A0A9P1G9F3"/>
<organism evidence="1">
    <name type="scientific">Cladocopium goreaui</name>
    <dbReference type="NCBI Taxonomy" id="2562237"/>
    <lineage>
        <taxon>Eukaryota</taxon>
        <taxon>Sar</taxon>
        <taxon>Alveolata</taxon>
        <taxon>Dinophyceae</taxon>
        <taxon>Suessiales</taxon>
        <taxon>Symbiodiniaceae</taxon>
        <taxon>Cladocopium</taxon>
    </lineage>
</organism>
<accession>A0A9P1G9F3</accession>